<comment type="caution">
    <text evidence="1">The sequence shown here is derived from an EMBL/GenBank/DDBJ whole genome shotgun (WGS) entry which is preliminary data.</text>
</comment>
<name>A0ABR1NRC6_DIAER</name>
<proteinExistence type="predicted"/>
<dbReference type="EMBL" id="JAKNSF020000137">
    <property type="protein sequence ID" value="KAK7712268.1"/>
    <property type="molecule type" value="Genomic_DNA"/>
</dbReference>
<dbReference type="Proteomes" id="UP001430848">
    <property type="component" value="Unassembled WGS sequence"/>
</dbReference>
<dbReference type="Gene3D" id="3.40.50.620">
    <property type="entry name" value="HUPs"/>
    <property type="match status" value="1"/>
</dbReference>
<organism evidence="1 2">
    <name type="scientific">Diaporthe eres</name>
    <name type="common">Phomopsis oblonga</name>
    <dbReference type="NCBI Taxonomy" id="83184"/>
    <lineage>
        <taxon>Eukaryota</taxon>
        <taxon>Fungi</taxon>
        <taxon>Dikarya</taxon>
        <taxon>Ascomycota</taxon>
        <taxon>Pezizomycotina</taxon>
        <taxon>Sordariomycetes</taxon>
        <taxon>Sordariomycetidae</taxon>
        <taxon>Diaporthales</taxon>
        <taxon>Diaporthaceae</taxon>
        <taxon>Diaporthe</taxon>
        <taxon>Diaporthe eres species complex</taxon>
    </lineage>
</organism>
<dbReference type="SUPFAM" id="SSF52374">
    <property type="entry name" value="Nucleotidylyl transferase"/>
    <property type="match status" value="1"/>
</dbReference>
<dbReference type="InterPro" id="IPR014729">
    <property type="entry name" value="Rossmann-like_a/b/a_fold"/>
</dbReference>
<reference evidence="1 2" key="1">
    <citation type="submission" date="2024-02" db="EMBL/GenBank/DDBJ databases">
        <title>De novo assembly and annotation of 12 fungi associated with fruit tree decline syndrome in Ontario, Canada.</title>
        <authorList>
            <person name="Sulman M."/>
            <person name="Ellouze W."/>
            <person name="Ilyukhin E."/>
        </authorList>
    </citation>
    <scope>NUCLEOTIDE SEQUENCE [LARGE SCALE GENOMIC DNA]</scope>
    <source>
        <strain evidence="1 2">M169</strain>
    </source>
</reference>
<evidence type="ECO:0000313" key="1">
    <source>
        <dbReference type="EMBL" id="KAK7712268.1"/>
    </source>
</evidence>
<keyword evidence="2" id="KW-1185">Reference proteome</keyword>
<evidence type="ECO:0000313" key="2">
    <source>
        <dbReference type="Proteomes" id="UP001430848"/>
    </source>
</evidence>
<accession>A0ABR1NRC6</accession>
<protein>
    <recommendedName>
        <fullName evidence="3">Cytidylyltransferase</fullName>
    </recommendedName>
</protein>
<sequence>MAPEAAEDIAMTTARLRTALRSFQSSGRAFQLIQQHAPTPTPSSPAAARKCRTLVVLDSSFNPPTLAHMQMATSALQDLRDQQSIAAALRGGSAGQRHGLTDGVRLLLLLAVNNADKAPKPATFEERLLMMGAFAGDLQRAWRTLEKQMEAKGEDIHARALAHEDEATLPVDVGLTTHPYFHDKSAAIATSPEYDFHSAQTDNTGEPHTSQIFLAGYDTLIRIFTPKYYTSPVPEAGIDPPQLDKTPMQMALDPFFARAQLRVTMRTDDDWGGREDQLGYLERIMHGNELEEVGGRREWARRVELVEGMSGDTEGGAVSSTLAREAVKAGDWGRLRQLVPGGVASLIEKEAVAW</sequence>
<gene>
    <name evidence="1" type="ORF">SLS63_012446</name>
</gene>
<dbReference type="PANTHER" id="PTHR31285:SF0">
    <property type="entry name" value="NICOTINAMIDE MONONUCLEOTIDE ADENYLYLTRANSFERASE"/>
    <property type="match status" value="1"/>
</dbReference>
<evidence type="ECO:0008006" key="3">
    <source>
        <dbReference type="Google" id="ProtNLM"/>
    </source>
</evidence>
<dbReference type="PANTHER" id="PTHR31285">
    <property type="entry name" value="NICOTINAMIDE MONONUCLEOTIDE ADENYLYLTRANSFERASE"/>
    <property type="match status" value="1"/>
</dbReference>